<proteinExistence type="predicted"/>
<comment type="caution">
    <text evidence="1">The sequence shown here is derived from an EMBL/GenBank/DDBJ whole genome shotgun (WGS) entry which is preliminary data.</text>
</comment>
<keyword evidence="2" id="KW-1185">Reference proteome</keyword>
<name>A0A834P1W0_VESPE</name>
<organism evidence="1 2">
    <name type="scientific">Vespula pensylvanica</name>
    <name type="common">Western yellow jacket</name>
    <name type="synonym">Wasp</name>
    <dbReference type="NCBI Taxonomy" id="30213"/>
    <lineage>
        <taxon>Eukaryota</taxon>
        <taxon>Metazoa</taxon>
        <taxon>Ecdysozoa</taxon>
        <taxon>Arthropoda</taxon>
        <taxon>Hexapoda</taxon>
        <taxon>Insecta</taxon>
        <taxon>Pterygota</taxon>
        <taxon>Neoptera</taxon>
        <taxon>Endopterygota</taxon>
        <taxon>Hymenoptera</taxon>
        <taxon>Apocrita</taxon>
        <taxon>Aculeata</taxon>
        <taxon>Vespoidea</taxon>
        <taxon>Vespidae</taxon>
        <taxon>Vespinae</taxon>
        <taxon>Vespula</taxon>
    </lineage>
</organism>
<dbReference type="EMBL" id="JACSDY010000006">
    <property type="protein sequence ID" value="KAF7425298.1"/>
    <property type="molecule type" value="Genomic_DNA"/>
</dbReference>
<gene>
    <name evidence="1" type="ORF">H0235_007736</name>
</gene>
<accession>A0A834P1W0</accession>
<sequence>MEILCESVDLITYGASPHVIRPECDVTCDLSKLKSCWTIRNLKIKERRVDTAVCLLSPGGTLLHLYNRLFSLSFPFGLSLAEGRLERSHRSNVSWCDCDMSY</sequence>
<evidence type="ECO:0000313" key="1">
    <source>
        <dbReference type="EMBL" id="KAF7425298.1"/>
    </source>
</evidence>
<dbReference type="Proteomes" id="UP000600918">
    <property type="component" value="Unassembled WGS sequence"/>
</dbReference>
<reference evidence="1" key="1">
    <citation type="journal article" date="2020" name="G3 (Bethesda)">
        <title>High-Quality Assemblies for Three Invasive Social Wasps from the &lt;i&gt;Vespula&lt;/i&gt; Genus.</title>
        <authorList>
            <person name="Harrop T.W.R."/>
            <person name="Guhlin J."/>
            <person name="McLaughlin G.M."/>
            <person name="Permina E."/>
            <person name="Stockwell P."/>
            <person name="Gilligan J."/>
            <person name="Le Lec M.F."/>
            <person name="Gruber M.A.M."/>
            <person name="Quinn O."/>
            <person name="Lovegrove M."/>
            <person name="Duncan E.J."/>
            <person name="Remnant E.J."/>
            <person name="Van Eeckhoven J."/>
            <person name="Graham B."/>
            <person name="Knapp R.A."/>
            <person name="Langford K.W."/>
            <person name="Kronenberg Z."/>
            <person name="Press M.O."/>
            <person name="Eacker S.M."/>
            <person name="Wilson-Rankin E.E."/>
            <person name="Purcell J."/>
            <person name="Lester P.J."/>
            <person name="Dearden P.K."/>
        </authorList>
    </citation>
    <scope>NUCLEOTIDE SEQUENCE</scope>
    <source>
        <strain evidence="1">Volc-1</strain>
    </source>
</reference>
<protein>
    <submittedName>
        <fullName evidence="1">Uncharacterized protein</fullName>
    </submittedName>
</protein>
<dbReference type="AlphaFoldDB" id="A0A834P1W0"/>
<evidence type="ECO:0000313" key="2">
    <source>
        <dbReference type="Proteomes" id="UP000600918"/>
    </source>
</evidence>